<dbReference type="EMBL" id="MGEQ01000010">
    <property type="protein sequence ID" value="OGL86256.1"/>
    <property type="molecule type" value="Genomic_DNA"/>
</dbReference>
<evidence type="ECO:0000313" key="3">
    <source>
        <dbReference type="Proteomes" id="UP000176593"/>
    </source>
</evidence>
<protein>
    <submittedName>
        <fullName evidence="2">Uncharacterized protein</fullName>
    </submittedName>
</protein>
<keyword evidence="1" id="KW-0472">Membrane</keyword>
<gene>
    <name evidence="2" type="ORF">A3I41_01690</name>
</gene>
<proteinExistence type="predicted"/>
<organism evidence="2 3">
    <name type="scientific">Candidatus Uhrbacteria bacterium RIFCSPLOWO2_02_FULL_48_18</name>
    <dbReference type="NCBI Taxonomy" id="1802408"/>
    <lineage>
        <taxon>Bacteria</taxon>
        <taxon>Candidatus Uhriibacteriota</taxon>
    </lineage>
</organism>
<accession>A0A1F7V6S6</accession>
<keyword evidence="1" id="KW-0812">Transmembrane</keyword>
<reference evidence="2 3" key="1">
    <citation type="journal article" date="2016" name="Nat. Commun.">
        <title>Thousands of microbial genomes shed light on interconnected biogeochemical processes in an aquifer system.</title>
        <authorList>
            <person name="Anantharaman K."/>
            <person name="Brown C.T."/>
            <person name="Hug L.A."/>
            <person name="Sharon I."/>
            <person name="Castelle C.J."/>
            <person name="Probst A.J."/>
            <person name="Thomas B.C."/>
            <person name="Singh A."/>
            <person name="Wilkins M.J."/>
            <person name="Karaoz U."/>
            <person name="Brodie E.L."/>
            <person name="Williams K.H."/>
            <person name="Hubbard S.S."/>
            <person name="Banfield J.F."/>
        </authorList>
    </citation>
    <scope>NUCLEOTIDE SEQUENCE [LARGE SCALE GENOMIC DNA]</scope>
</reference>
<comment type="caution">
    <text evidence="2">The sequence shown here is derived from an EMBL/GenBank/DDBJ whole genome shotgun (WGS) entry which is preliminary data.</text>
</comment>
<evidence type="ECO:0000256" key="1">
    <source>
        <dbReference type="SAM" id="Phobius"/>
    </source>
</evidence>
<evidence type="ECO:0000313" key="2">
    <source>
        <dbReference type="EMBL" id="OGL86256.1"/>
    </source>
</evidence>
<dbReference type="Proteomes" id="UP000176593">
    <property type="component" value="Unassembled WGS sequence"/>
</dbReference>
<feature type="transmembrane region" description="Helical" evidence="1">
    <location>
        <begin position="68"/>
        <end position="96"/>
    </location>
</feature>
<dbReference type="AlphaFoldDB" id="A0A1F7V6S6"/>
<keyword evidence="1" id="KW-1133">Transmembrane helix</keyword>
<name>A0A1F7V6S6_9BACT</name>
<feature type="transmembrane region" description="Helical" evidence="1">
    <location>
        <begin position="15"/>
        <end position="48"/>
    </location>
</feature>
<sequence length="120" mass="13264">MKKVKLRSLQFLYQIAAFALFAISVPFFLLGIVCVPSALVLGLLVIWFCLLYERAEEGPETKLMLVELSTIVTLGFVSILASLPGAITIGFGMLCVKAGEFLREQSYLLPYDSEFFSEAS</sequence>